<dbReference type="OrthoDB" id="9768004at2"/>
<sequence length="292" mass="32806">MSPAGTHVDPKYEREAVTLCGGPSFVGTHSPIIGNDGEGPARKVKLRPFSLERYAVSGARFREFVRATGYVTEAEKFGWSFVFHLLLENPERYEMPAGTPWWRKVDGACWANPEGPGSTFEERENHPAVHISWADACEYAAWAGGRLPTEAEWEFAARGGLLDPRFPWGDDEPTDELIHCNIWQGIFPHENTAADGYLATAPVNSFNPNGYGLFNMAGNVWEWCADMYRIHSISKSARIRNKRALRENERVIKGGSYLCHKSYCYRYRIAARLGMPSDSAAGHTGFRVAYDY</sequence>
<protein>
    <submittedName>
        <fullName evidence="2">Formylglycine-generating enzyme family protein</fullName>
    </submittedName>
</protein>
<proteinExistence type="predicted"/>
<dbReference type="InterPro" id="IPR005532">
    <property type="entry name" value="SUMF_dom"/>
</dbReference>
<dbReference type="InterPro" id="IPR016187">
    <property type="entry name" value="CTDL_fold"/>
</dbReference>
<dbReference type="SUPFAM" id="SSF56436">
    <property type="entry name" value="C-type lectin-like"/>
    <property type="match status" value="1"/>
</dbReference>
<dbReference type="InterPro" id="IPR051043">
    <property type="entry name" value="Sulfatase_Mod_Factor_Kinase"/>
</dbReference>
<comment type="caution">
    <text evidence="2">The sequence shown here is derived from an EMBL/GenBank/DDBJ whole genome shotgun (WGS) entry which is preliminary data.</text>
</comment>
<evidence type="ECO:0000313" key="2">
    <source>
        <dbReference type="EMBL" id="RDU97453.1"/>
    </source>
</evidence>
<evidence type="ECO:0000259" key="1">
    <source>
        <dbReference type="Pfam" id="PF03781"/>
    </source>
</evidence>
<dbReference type="PANTHER" id="PTHR23150:SF19">
    <property type="entry name" value="FORMYLGLYCINE-GENERATING ENZYME"/>
    <property type="match status" value="1"/>
</dbReference>
<feature type="domain" description="Sulfatase-modifying factor enzyme-like" evidence="1">
    <location>
        <begin position="14"/>
        <end position="289"/>
    </location>
</feature>
<dbReference type="AlphaFoldDB" id="A0A3D8JWD0"/>
<reference evidence="2 3" key="1">
    <citation type="submission" date="2018-08" db="EMBL/GenBank/DDBJ databases">
        <title>Paraburkholderia sp. DHOM06 isolated from forest soil.</title>
        <authorList>
            <person name="Gao Z.-H."/>
            <person name="Qiu L.-H."/>
        </authorList>
    </citation>
    <scope>NUCLEOTIDE SEQUENCE [LARGE SCALE GENOMIC DNA]</scope>
    <source>
        <strain evidence="2 3">DHOM06</strain>
    </source>
</reference>
<organism evidence="2 3">
    <name type="scientific">Trinickia dinghuensis</name>
    <dbReference type="NCBI Taxonomy" id="2291023"/>
    <lineage>
        <taxon>Bacteria</taxon>
        <taxon>Pseudomonadati</taxon>
        <taxon>Pseudomonadota</taxon>
        <taxon>Betaproteobacteria</taxon>
        <taxon>Burkholderiales</taxon>
        <taxon>Burkholderiaceae</taxon>
        <taxon>Trinickia</taxon>
    </lineage>
</organism>
<dbReference type="InterPro" id="IPR042095">
    <property type="entry name" value="SUMF_sf"/>
</dbReference>
<name>A0A3D8JWD0_9BURK</name>
<keyword evidence="3" id="KW-1185">Reference proteome</keyword>
<dbReference type="Proteomes" id="UP000256838">
    <property type="component" value="Unassembled WGS sequence"/>
</dbReference>
<dbReference type="EMBL" id="QRGA01000010">
    <property type="protein sequence ID" value="RDU97453.1"/>
    <property type="molecule type" value="Genomic_DNA"/>
</dbReference>
<accession>A0A3D8JWD0</accession>
<dbReference type="GO" id="GO:0120147">
    <property type="term" value="F:formylglycine-generating oxidase activity"/>
    <property type="evidence" value="ECO:0007669"/>
    <property type="project" value="TreeGrafter"/>
</dbReference>
<gene>
    <name evidence="2" type="ORF">DWV00_18415</name>
</gene>
<dbReference type="Pfam" id="PF03781">
    <property type="entry name" value="FGE-sulfatase"/>
    <property type="match status" value="1"/>
</dbReference>
<dbReference type="Gene3D" id="3.90.1580.10">
    <property type="entry name" value="paralog of FGE (formylglycine-generating enzyme)"/>
    <property type="match status" value="1"/>
</dbReference>
<evidence type="ECO:0000313" key="3">
    <source>
        <dbReference type="Proteomes" id="UP000256838"/>
    </source>
</evidence>
<dbReference type="PANTHER" id="PTHR23150">
    <property type="entry name" value="SULFATASE MODIFYING FACTOR 1, 2"/>
    <property type="match status" value="1"/>
</dbReference>